<feature type="region of interest" description="Disordered" evidence="1">
    <location>
        <begin position="41"/>
        <end position="103"/>
    </location>
</feature>
<dbReference type="AlphaFoldDB" id="A0A939P955"/>
<protein>
    <submittedName>
        <fullName evidence="3">Uncharacterized protein</fullName>
    </submittedName>
</protein>
<evidence type="ECO:0000313" key="4">
    <source>
        <dbReference type="Proteomes" id="UP000669179"/>
    </source>
</evidence>
<evidence type="ECO:0000313" key="3">
    <source>
        <dbReference type="EMBL" id="MBO2448078.1"/>
    </source>
</evidence>
<gene>
    <name evidence="3" type="ORF">J4573_13320</name>
</gene>
<dbReference type="EMBL" id="JAGEOJ010000005">
    <property type="protein sequence ID" value="MBO2448078.1"/>
    <property type="molecule type" value="Genomic_DNA"/>
</dbReference>
<comment type="caution">
    <text evidence="3">The sequence shown here is derived from an EMBL/GenBank/DDBJ whole genome shotgun (WGS) entry which is preliminary data.</text>
</comment>
<name>A0A939P955_9ACTN</name>
<feature type="compositionally biased region" description="Low complexity" evidence="1">
    <location>
        <begin position="41"/>
        <end position="53"/>
    </location>
</feature>
<proteinExistence type="predicted"/>
<keyword evidence="2" id="KW-0732">Signal</keyword>
<reference evidence="3" key="1">
    <citation type="submission" date="2021-03" db="EMBL/GenBank/DDBJ databases">
        <authorList>
            <person name="Kanchanasin P."/>
            <person name="Saeng-In P."/>
            <person name="Phongsopitanun W."/>
            <person name="Yuki M."/>
            <person name="Kudo T."/>
            <person name="Ohkuma M."/>
            <person name="Tanasupawat S."/>
        </authorList>
    </citation>
    <scope>NUCLEOTIDE SEQUENCE</scope>
    <source>
        <strain evidence="3">GKU 128</strain>
    </source>
</reference>
<feature type="chain" id="PRO_5037175049" evidence="2">
    <location>
        <begin position="36"/>
        <end position="203"/>
    </location>
</feature>
<accession>A0A939P955</accession>
<keyword evidence="4" id="KW-1185">Reference proteome</keyword>
<dbReference type="RefSeq" id="WP_208255742.1">
    <property type="nucleotide sequence ID" value="NZ_JAGEOJ010000005.1"/>
</dbReference>
<dbReference type="Proteomes" id="UP000669179">
    <property type="component" value="Unassembled WGS sequence"/>
</dbReference>
<organism evidence="3 4">
    <name type="scientific">Actinomadura barringtoniae</name>
    <dbReference type="NCBI Taxonomy" id="1427535"/>
    <lineage>
        <taxon>Bacteria</taxon>
        <taxon>Bacillati</taxon>
        <taxon>Actinomycetota</taxon>
        <taxon>Actinomycetes</taxon>
        <taxon>Streptosporangiales</taxon>
        <taxon>Thermomonosporaceae</taxon>
        <taxon>Actinomadura</taxon>
    </lineage>
</organism>
<evidence type="ECO:0000256" key="1">
    <source>
        <dbReference type="SAM" id="MobiDB-lite"/>
    </source>
</evidence>
<evidence type="ECO:0000256" key="2">
    <source>
        <dbReference type="SAM" id="SignalP"/>
    </source>
</evidence>
<feature type="compositionally biased region" description="Polar residues" evidence="1">
    <location>
        <begin position="54"/>
        <end position="87"/>
    </location>
</feature>
<feature type="signal peptide" evidence="2">
    <location>
        <begin position="1"/>
        <end position="35"/>
    </location>
</feature>
<dbReference type="PROSITE" id="PS51257">
    <property type="entry name" value="PROKAR_LIPOPROTEIN"/>
    <property type="match status" value="1"/>
</dbReference>
<sequence length="203" mass="21800">MNNTTKNARAALSKAAAFGLIGFAALGLSACQFNASGNAAQSGNNQNAGSGNATHQTPSTSGNTHNQTSPSKHSNSPQTPSQGSPTYDGNPAGAPGTSDVLKLSEPTRSRLWTTLKEHVHSTEIAVPANVYYGVAYGAKDFTYYAVGQTGRDYWVWRQDGRDGDWKVVGESWRNRLVCDQIPQDLFRKWGNSVGGYTYNECFA</sequence>